<dbReference type="STRING" id="4577.A0A1D6HCX4"/>
<organism evidence="5">
    <name type="scientific">Zea mays</name>
    <name type="common">Maize</name>
    <dbReference type="NCBI Taxonomy" id="4577"/>
    <lineage>
        <taxon>Eukaryota</taxon>
        <taxon>Viridiplantae</taxon>
        <taxon>Streptophyta</taxon>
        <taxon>Embryophyta</taxon>
        <taxon>Tracheophyta</taxon>
        <taxon>Spermatophyta</taxon>
        <taxon>Magnoliopsida</taxon>
        <taxon>Liliopsida</taxon>
        <taxon>Poales</taxon>
        <taxon>Poaceae</taxon>
        <taxon>PACMAD clade</taxon>
        <taxon>Panicoideae</taxon>
        <taxon>Andropogonodae</taxon>
        <taxon>Andropogoneae</taxon>
        <taxon>Tripsacinae</taxon>
        <taxon>Zea</taxon>
    </lineage>
</organism>
<dbReference type="InterPro" id="IPR013083">
    <property type="entry name" value="Znf_RING/FYVE/PHD"/>
</dbReference>
<dbReference type="PaxDb" id="4577-GRMZM5G850997_P01"/>
<dbReference type="SMART" id="SM00184">
    <property type="entry name" value="RING"/>
    <property type="match status" value="1"/>
</dbReference>
<reference evidence="5" key="1">
    <citation type="submission" date="2015-12" db="EMBL/GenBank/DDBJ databases">
        <title>Update maize B73 reference genome by single molecule sequencing technologies.</title>
        <authorList>
            <consortium name="Maize Genome Sequencing Project"/>
            <person name="Ware D."/>
        </authorList>
    </citation>
    <scope>NUCLEOTIDE SEQUENCE</scope>
    <source>
        <tissue evidence="5">Seedling</tissue>
    </source>
</reference>
<protein>
    <submittedName>
        <fullName evidence="5">Uncharacterized protein</fullName>
    </submittedName>
</protein>
<dbReference type="Pfam" id="PF13639">
    <property type="entry name" value="zf-RING_2"/>
    <property type="match status" value="1"/>
</dbReference>
<dbReference type="PANTHER" id="PTHR45969:SF69">
    <property type="entry name" value="FINGER DOMAIN PROTEIN, PUTATIVE (AFU_ORTHOLOGUE AFUA_3G12190)-RELATED"/>
    <property type="match status" value="1"/>
</dbReference>
<dbReference type="InParanoid" id="A0A1D6HCX4"/>
<dbReference type="PANTHER" id="PTHR45969">
    <property type="entry name" value="RING ZINC FINGER PROTEIN-RELATED"/>
    <property type="match status" value="1"/>
</dbReference>
<evidence type="ECO:0000256" key="2">
    <source>
        <dbReference type="ARBA" id="ARBA00022771"/>
    </source>
</evidence>
<proteinExistence type="predicted"/>
<gene>
    <name evidence="5" type="ORF">ZEAMMB73_Zm00001d017190</name>
</gene>
<evidence type="ECO:0000313" key="5">
    <source>
        <dbReference type="EMBL" id="AQK72550.1"/>
    </source>
</evidence>
<dbReference type="AlphaFoldDB" id="A0A1D6HCX4"/>
<dbReference type="eggNOG" id="ENOG502R47G">
    <property type="taxonomic scope" value="Eukaryota"/>
</dbReference>
<keyword evidence="3" id="KW-0862">Zinc</keyword>
<name>A0A1D6HCX4_MAIZE</name>
<keyword evidence="2" id="KW-0863">Zinc-finger</keyword>
<dbReference type="InterPro" id="IPR001841">
    <property type="entry name" value="Znf_RING"/>
</dbReference>
<dbReference type="EMBL" id="CM000781">
    <property type="protein sequence ID" value="AQK72550.1"/>
    <property type="molecule type" value="Genomic_DNA"/>
</dbReference>
<sequence length="284" mass="31395">MALHLNTVIDLTVDNYWLFRIPPITIDFLNKLPQQSEAPTPASAVTTQLTRRFTCSTGDFVLCRQPQRVEEMVTAAGLPLECAPSVAEFISLSVRSNSYRKPVAMTVEVGAPVDEDEDEELPPGAVVEECAICYKEYLVGGATSVKLACSHTFHRKCLDRWTAVNRTCPYCRAPVPVEQDYWDDEDACDDEESESGDIPSEEGDDEESESDDIPSEEGDDEESEYDDIPSEEGDDWESEYEDVPNEEDHGSSPASDGSSQEVTAASPEFVSSVRDLSLSCLRLD</sequence>
<feature type="compositionally biased region" description="Acidic residues" evidence="4">
    <location>
        <begin position="186"/>
        <end position="245"/>
    </location>
</feature>
<evidence type="ECO:0000256" key="4">
    <source>
        <dbReference type="SAM" id="MobiDB-lite"/>
    </source>
</evidence>
<dbReference type="FunFam" id="3.30.40.10:FF:001278">
    <property type="entry name" value="Putative RING zinc finger domain superfamily protein"/>
    <property type="match status" value="1"/>
</dbReference>
<accession>A0A1D6HCX4</accession>
<keyword evidence="1" id="KW-0479">Metal-binding</keyword>
<dbReference type="ExpressionAtlas" id="A0A1D6HCX4">
    <property type="expression patterns" value="baseline and differential"/>
</dbReference>
<feature type="region of interest" description="Disordered" evidence="4">
    <location>
        <begin position="186"/>
        <end position="284"/>
    </location>
</feature>
<evidence type="ECO:0000256" key="3">
    <source>
        <dbReference type="ARBA" id="ARBA00022833"/>
    </source>
</evidence>
<evidence type="ECO:0000256" key="1">
    <source>
        <dbReference type="ARBA" id="ARBA00022723"/>
    </source>
</evidence>
<feature type="compositionally biased region" description="Polar residues" evidence="4">
    <location>
        <begin position="252"/>
        <end position="263"/>
    </location>
</feature>
<dbReference type="GO" id="GO:0008270">
    <property type="term" value="F:zinc ion binding"/>
    <property type="evidence" value="ECO:0007669"/>
    <property type="project" value="UniProtKB-KW"/>
</dbReference>
<dbReference type="Gene3D" id="3.30.40.10">
    <property type="entry name" value="Zinc/RING finger domain, C3HC4 (zinc finger)"/>
    <property type="match status" value="1"/>
</dbReference>
<dbReference type="SMART" id="SM01197">
    <property type="entry name" value="FANCL_C"/>
    <property type="match status" value="1"/>
</dbReference>
<dbReference type="PROSITE" id="PS50089">
    <property type="entry name" value="ZF_RING_2"/>
    <property type="match status" value="1"/>
</dbReference>
<dbReference type="SUPFAM" id="SSF57850">
    <property type="entry name" value="RING/U-box"/>
    <property type="match status" value="1"/>
</dbReference>